<comment type="caution">
    <text evidence="1">The sequence shown here is derived from an EMBL/GenBank/DDBJ whole genome shotgun (WGS) entry which is preliminary data.</text>
</comment>
<gene>
    <name evidence="1" type="ORF">CEURO_LOCUS2041</name>
</gene>
<dbReference type="AlphaFoldDB" id="A0A9P0YKD0"/>
<sequence length="118" mass="12787">MLDSDTCQASDGRGSHQSGWHRQLHVAALDAVVGCDVCTWYDDPGACGEEILSRRVPSAEGCWAEGSPNRGSPCAEGCICRRLGFHVLFSCNVSELDSVNGSLRSWGRRHPHSVMWAA</sequence>
<protein>
    <submittedName>
        <fullName evidence="1">Uncharacterized protein</fullName>
    </submittedName>
</protein>
<name>A0A9P0YKD0_CUSEU</name>
<reference evidence="1" key="1">
    <citation type="submission" date="2022-07" db="EMBL/GenBank/DDBJ databases">
        <authorList>
            <person name="Macas J."/>
            <person name="Novak P."/>
            <person name="Neumann P."/>
        </authorList>
    </citation>
    <scope>NUCLEOTIDE SEQUENCE</scope>
</reference>
<accession>A0A9P0YKD0</accession>
<dbReference type="Proteomes" id="UP001152484">
    <property type="component" value="Unassembled WGS sequence"/>
</dbReference>
<evidence type="ECO:0000313" key="1">
    <source>
        <dbReference type="EMBL" id="CAH9063381.1"/>
    </source>
</evidence>
<evidence type="ECO:0000313" key="2">
    <source>
        <dbReference type="Proteomes" id="UP001152484"/>
    </source>
</evidence>
<organism evidence="1 2">
    <name type="scientific">Cuscuta europaea</name>
    <name type="common">European dodder</name>
    <dbReference type="NCBI Taxonomy" id="41803"/>
    <lineage>
        <taxon>Eukaryota</taxon>
        <taxon>Viridiplantae</taxon>
        <taxon>Streptophyta</taxon>
        <taxon>Embryophyta</taxon>
        <taxon>Tracheophyta</taxon>
        <taxon>Spermatophyta</taxon>
        <taxon>Magnoliopsida</taxon>
        <taxon>eudicotyledons</taxon>
        <taxon>Gunneridae</taxon>
        <taxon>Pentapetalae</taxon>
        <taxon>asterids</taxon>
        <taxon>lamiids</taxon>
        <taxon>Solanales</taxon>
        <taxon>Convolvulaceae</taxon>
        <taxon>Cuscuteae</taxon>
        <taxon>Cuscuta</taxon>
        <taxon>Cuscuta subgen. Cuscuta</taxon>
    </lineage>
</organism>
<proteinExistence type="predicted"/>
<keyword evidence="2" id="KW-1185">Reference proteome</keyword>
<dbReference type="EMBL" id="CAMAPE010000004">
    <property type="protein sequence ID" value="CAH9063381.1"/>
    <property type="molecule type" value="Genomic_DNA"/>
</dbReference>